<dbReference type="EMBL" id="JANPWE010000004">
    <property type="protein sequence ID" value="MCR6545769.1"/>
    <property type="molecule type" value="Genomic_DNA"/>
</dbReference>
<keyword evidence="1" id="KW-0812">Transmembrane</keyword>
<feature type="transmembrane region" description="Helical" evidence="1">
    <location>
        <begin position="232"/>
        <end position="255"/>
    </location>
</feature>
<evidence type="ECO:0008006" key="4">
    <source>
        <dbReference type="Google" id="ProtNLM"/>
    </source>
</evidence>
<organism evidence="2 3">
    <name type="scientific">Dehalobacterium formicoaceticum</name>
    <dbReference type="NCBI Taxonomy" id="51515"/>
    <lineage>
        <taxon>Bacteria</taxon>
        <taxon>Bacillati</taxon>
        <taxon>Bacillota</taxon>
        <taxon>Clostridia</taxon>
        <taxon>Eubacteriales</taxon>
        <taxon>Peptococcaceae</taxon>
        <taxon>Dehalobacterium</taxon>
    </lineage>
</organism>
<feature type="transmembrane region" description="Helical" evidence="1">
    <location>
        <begin position="173"/>
        <end position="194"/>
    </location>
</feature>
<dbReference type="RefSeq" id="WP_089611015.1">
    <property type="nucleotide sequence ID" value="NZ_CP022121.1"/>
</dbReference>
<protein>
    <recommendedName>
        <fullName evidence="4">YhhN-like protein</fullName>
    </recommendedName>
</protein>
<name>A0ABT1Y788_9FIRM</name>
<evidence type="ECO:0000256" key="1">
    <source>
        <dbReference type="SAM" id="Phobius"/>
    </source>
</evidence>
<gene>
    <name evidence="2" type="ORF">NVS47_09645</name>
</gene>
<keyword evidence="1" id="KW-1133">Transmembrane helix</keyword>
<keyword evidence="1" id="KW-0472">Membrane</keyword>
<feature type="transmembrane region" description="Helical" evidence="1">
    <location>
        <begin position="20"/>
        <end position="41"/>
    </location>
</feature>
<feature type="transmembrane region" description="Helical" evidence="1">
    <location>
        <begin position="144"/>
        <end position="161"/>
    </location>
</feature>
<keyword evidence="3" id="KW-1185">Reference proteome</keyword>
<dbReference type="Proteomes" id="UP001524944">
    <property type="component" value="Unassembled WGS sequence"/>
</dbReference>
<feature type="transmembrane region" description="Helical" evidence="1">
    <location>
        <begin position="108"/>
        <end position="124"/>
    </location>
</feature>
<feature type="transmembrane region" description="Helical" evidence="1">
    <location>
        <begin position="86"/>
        <end position="102"/>
    </location>
</feature>
<evidence type="ECO:0000313" key="3">
    <source>
        <dbReference type="Proteomes" id="UP001524944"/>
    </source>
</evidence>
<sequence>MNMIWKKARETAMSKKKKFFISFLIMLMILICVFCIILDFYRFSSLPHDQELFSSYLIKRMIVLLSVVIVFAAGKDSYHPKDYQKMKIIFLVIGLGETAFLLENTISAVLLFFICHFLLILRNGKGLKNKLINADARVKTKLRLSALCIGIISIVLITLFYTCLPLKSNSLPVISYIYLIILSISFWVGLAAYLLNLFPLINAQMIAVGTACFYCCDLLVGIDIFIHSSYAGLLISSAVWVFYTPALLFLALSCYKFTKFC</sequence>
<accession>A0ABT1Y788</accession>
<feature type="transmembrane region" description="Helical" evidence="1">
    <location>
        <begin position="53"/>
        <end position="74"/>
    </location>
</feature>
<feature type="transmembrane region" description="Helical" evidence="1">
    <location>
        <begin position="206"/>
        <end position="226"/>
    </location>
</feature>
<reference evidence="2 3" key="1">
    <citation type="submission" date="2022-08" db="EMBL/GenBank/DDBJ databases">
        <title>Proteogenomics of the novel Dehalobacterium formicoaceticum strain EZ94 highlights a key role of methyltransferases during anaerobic dichloromethane degradation.</title>
        <authorList>
            <person name="Wasmund K."/>
        </authorList>
    </citation>
    <scope>NUCLEOTIDE SEQUENCE [LARGE SCALE GENOMIC DNA]</scope>
    <source>
        <strain evidence="2 3">EZ94</strain>
    </source>
</reference>
<evidence type="ECO:0000313" key="2">
    <source>
        <dbReference type="EMBL" id="MCR6545769.1"/>
    </source>
</evidence>
<proteinExistence type="predicted"/>
<comment type="caution">
    <text evidence="2">The sequence shown here is derived from an EMBL/GenBank/DDBJ whole genome shotgun (WGS) entry which is preliminary data.</text>
</comment>